<proteinExistence type="predicted"/>
<protein>
    <submittedName>
        <fullName evidence="2">Uncharacterized protein</fullName>
    </submittedName>
</protein>
<gene>
    <name evidence="2" type="ORF">BSAL_20975</name>
</gene>
<dbReference type="InterPro" id="IPR051647">
    <property type="entry name" value="Mediator_comp_sub12"/>
</dbReference>
<dbReference type="PANTHER" id="PTHR46007">
    <property type="entry name" value="MEDIATOR OF RNA POLYMERASE II TRANSCRIPTION SUBUNIT 12"/>
    <property type="match status" value="1"/>
</dbReference>
<keyword evidence="3" id="KW-1185">Reference proteome</keyword>
<feature type="compositionally biased region" description="Low complexity" evidence="1">
    <location>
        <begin position="451"/>
        <end position="464"/>
    </location>
</feature>
<dbReference type="GO" id="GO:0045944">
    <property type="term" value="P:positive regulation of transcription by RNA polymerase II"/>
    <property type="evidence" value="ECO:0007669"/>
    <property type="project" value="TreeGrafter"/>
</dbReference>
<dbReference type="GO" id="GO:0003713">
    <property type="term" value="F:transcription coactivator activity"/>
    <property type="evidence" value="ECO:0007669"/>
    <property type="project" value="TreeGrafter"/>
</dbReference>
<feature type="compositionally biased region" description="Polar residues" evidence="1">
    <location>
        <begin position="465"/>
        <end position="474"/>
    </location>
</feature>
<reference evidence="3" key="1">
    <citation type="submission" date="2015-09" db="EMBL/GenBank/DDBJ databases">
        <authorList>
            <consortium name="Pathogen Informatics"/>
        </authorList>
    </citation>
    <scope>NUCLEOTIDE SEQUENCE [LARGE SCALE GENOMIC DNA]</scope>
    <source>
        <strain evidence="3">Lake Konstanz</strain>
    </source>
</reference>
<feature type="compositionally biased region" description="Low complexity" evidence="1">
    <location>
        <begin position="251"/>
        <end position="281"/>
    </location>
</feature>
<feature type="region of interest" description="Disordered" evidence="1">
    <location>
        <begin position="589"/>
        <end position="629"/>
    </location>
</feature>
<evidence type="ECO:0000256" key="1">
    <source>
        <dbReference type="SAM" id="MobiDB-lite"/>
    </source>
</evidence>
<sequence>MRGGLGNNKHHAPFSNKEVSNAAGGTPTGGGGGGGSSNGGGSSSQPFFTPSQHQQQQQQQQVAAPAVPAQALYEMYIGSERICEWVNKTAVMTPSIVSPPPSNVSLTSTPLHFATGSSASSSIAAGGSSSALHSRTNSAALALNTSANSTPLLAHNHSSHAESEGGNHAAAGGSSFLTAEELYHQQQHQQLQQQQQVQGGDGGIFSIDHFGNTTALVESITPYLHNIYPSVTFTTMSAAEGPPLLKSPKGSTPAATTTATTTTAAGTAPAAATAQSSSSISSATTMTWTEPKVPLADIWQSLHFPYGTSVPLEAPQVSLSPFLNPEIEIHYEPYLSAIHLQPVVASSNPQHQQQHNASAAMKGPQSQQQQPQRNASGVVVFSSTPTSVSAPPAAVVAVAAANNSSGTGEEAARSSLGSADRSSSPSAEDDRCEDVASLVGSNGDVQQQQRTSPSATTAPVASPANLSGGTNNTNSERKRSGSSNTTHHSIPINGPATTLPTAEPFVWYAPERVENRRGLLEQVELLAETECSLLMEGSTTDVSFDSWFSVLWQPIYCHHHTPQRSCGAFLAFYVFRPARCLFQPDSTASVPVSAPPTTTQLTTSSVPPSPSKGKAPTTPPTQSRIAAASSTAAAAAPRCSLAGRDQIENGAWDCPIVRTDKAALGFDYWAVGVLSDATRSVYNGQPPIEPHQFVEVGDVSVSPNTATPPTPFFPNSAPLLSSLPSQHQQPPMFLAPPYQPLQQILRIPIVGLMPLRPRVDVKKQQRLRQRCHPPRLRLCTTPRCSLVAAAAQLMRWHTDQQLLWNQLLKEQQQQQVSDDSPHHHITQHKPIVVGGNVRSHNSSPMSYTGSLGGDSNQLFNSNNLSNSNAYQNNFYNSSNNGGAAVPWGGGANSTNPVFRALQVFSGYVLSEVGSSSGANGGGDYYSYQQQTSTTTTAQPAMMIAAASGGAGSLVMTTSAPKNIDLWNALKHERHIQEFVRTYSC</sequence>
<feature type="region of interest" description="Disordered" evidence="1">
    <location>
        <begin position="403"/>
        <end position="497"/>
    </location>
</feature>
<evidence type="ECO:0000313" key="3">
    <source>
        <dbReference type="Proteomes" id="UP000051952"/>
    </source>
</evidence>
<feature type="compositionally biased region" description="Polar residues" evidence="1">
    <location>
        <begin position="838"/>
        <end position="849"/>
    </location>
</feature>
<feature type="region of interest" description="Disordered" evidence="1">
    <location>
        <begin position="151"/>
        <end position="172"/>
    </location>
</feature>
<feature type="region of interest" description="Disordered" evidence="1">
    <location>
        <begin position="831"/>
        <end position="854"/>
    </location>
</feature>
<evidence type="ECO:0000313" key="2">
    <source>
        <dbReference type="EMBL" id="CUG89421.1"/>
    </source>
</evidence>
<dbReference type="PANTHER" id="PTHR46007:SF8">
    <property type="entry name" value="C2H2-TYPE DOMAIN-CONTAINING PROTEIN"/>
    <property type="match status" value="1"/>
</dbReference>
<dbReference type="AlphaFoldDB" id="A0A0S4JGZ8"/>
<feature type="region of interest" description="Disordered" evidence="1">
    <location>
        <begin position="242"/>
        <end position="281"/>
    </location>
</feature>
<feature type="region of interest" description="Disordered" evidence="1">
    <location>
        <begin position="345"/>
        <end position="377"/>
    </location>
</feature>
<feature type="compositionally biased region" description="Polar residues" evidence="1">
    <location>
        <begin position="345"/>
        <end position="357"/>
    </location>
</feature>
<dbReference type="InterPro" id="IPR008507">
    <property type="entry name" value="DUF789"/>
</dbReference>
<feature type="compositionally biased region" description="Polar residues" evidence="1">
    <location>
        <begin position="589"/>
        <end position="606"/>
    </location>
</feature>
<dbReference type="GO" id="GO:0016592">
    <property type="term" value="C:mediator complex"/>
    <property type="evidence" value="ECO:0007669"/>
    <property type="project" value="TreeGrafter"/>
</dbReference>
<dbReference type="OrthoDB" id="247395at2759"/>
<feature type="compositionally biased region" description="Gly residues" evidence="1">
    <location>
        <begin position="26"/>
        <end position="42"/>
    </location>
</feature>
<dbReference type="Pfam" id="PF05623">
    <property type="entry name" value="DUF789"/>
    <property type="match status" value="1"/>
</dbReference>
<feature type="region of interest" description="Disordered" evidence="1">
    <location>
        <begin position="1"/>
        <end position="59"/>
    </location>
</feature>
<dbReference type="EMBL" id="CYKH01001736">
    <property type="protein sequence ID" value="CUG89421.1"/>
    <property type="molecule type" value="Genomic_DNA"/>
</dbReference>
<accession>A0A0S4JGZ8</accession>
<feature type="compositionally biased region" description="Low complexity" evidence="1">
    <location>
        <begin position="403"/>
        <end position="426"/>
    </location>
</feature>
<organism evidence="2 3">
    <name type="scientific">Bodo saltans</name>
    <name type="common">Flagellated protozoan</name>
    <dbReference type="NCBI Taxonomy" id="75058"/>
    <lineage>
        <taxon>Eukaryota</taxon>
        <taxon>Discoba</taxon>
        <taxon>Euglenozoa</taxon>
        <taxon>Kinetoplastea</taxon>
        <taxon>Metakinetoplastina</taxon>
        <taxon>Eubodonida</taxon>
        <taxon>Bodonidae</taxon>
        <taxon>Bodo</taxon>
    </lineage>
</organism>
<name>A0A0S4JGZ8_BODSA</name>
<feature type="compositionally biased region" description="Polar residues" evidence="1">
    <location>
        <begin position="439"/>
        <end position="450"/>
    </location>
</feature>
<dbReference type="Proteomes" id="UP000051952">
    <property type="component" value="Unassembled WGS sequence"/>
</dbReference>
<feature type="compositionally biased region" description="Low complexity" evidence="1">
    <location>
        <begin position="364"/>
        <end position="377"/>
    </location>
</feature>